<evidence type="ECO:0000256" key="7">
    <source>
        <dbReference type="ARBA" id="ARBA00022833"/>
    </source>
</evidence>
<dbReference type="GO" id="GO:0004386">
    <property type="term" value="F:helicase activity"/>
    <property type="evidence" value="ECO:0007669"/>
    <property type="project" value="UniProtKB-KW"/>
</dbReference>
<dbReference type="Pfam" id="PF00271">
    <property type="entry name" value="Helicase_C"/>
    <property type="match status" value="1"/>
</dbReference>
<evidence type="ECO:0000256" key="4">
    <source>
        <dbReference type="ARBA" id="ARBA00022771"/>
    </source>
</evidence>
<dbReference type="InterPro" id="IPR027417">
    <property type="entry name" value="P-loop_NTPase"/>
</dbReference>
<evidence type="ECO:0000256" key="1">
    <source>
        <dbReference type="ARBA" id="ARBA00007025"/>
    </source>
</evidence>
<dbReference type="STRING" id="1509407.A0A0L1IP59"/>
<keyword evidence="3" id="KW-0547">Nucleotide-binding</keyword>
<dbReference type="PANTHER" id="PTHR45626:SF12">
    <property type="entry name" value="DNA REPAIR PROTEIN RAD16"/>
    <property type="match status" value="1"/>
</dbReference>
<evidence type="ECO:0000256" key="3">
    <source>
        <dbReference type="ARBA" id="ARBA00022741"/>
    </source>
</evidence>
<dbReference type="SMART" id="SM00184">
    <property type="entry name" value="RING"/>
    <property type="match status" value="1"/>
</dbReference>
<accession>A0A0L1IP59</accession>
<dbReference type="CDD" id="cd18008">
    <property type="entry name" value="DEXDc_SHPRH-like"/>
    <property type="match status" value="1"/>
</dbReference>
<dbReference type="GO" id="GO:0008094">
    <property type="term" value="F:ATP-dependent activity, acting on DNA"/>
    <property type="evidence" value="ECO:0007669"/>
    <property type="project" value="TreeGrafter"/>
</dbReference>
<keyword evidence="8" id="KW-0067">ATP-binding</keyword>
<dbReference type="InterPro" id="IPR017907">
    <property type="entry name" value="Znf_RING_CS"/>
</dbReference>
<keyword evidence="4 9" id="KW-0863">Zinc-finger</keyword>
<dbReference type="CDD" id="cd16567">
    <property type="entry name" value="RING-HC_RAD16-like"/>
    <property type="match status" value="1"/>
</dbReference>
<dbReference type="Proteomes" id="UP000037505">
    <property type="component" value="Unassembled WGS sequence"/>
</dbReference>
<proteinExistence type="inferred from homology"/>
<dbReference type="SUPFAM" id="SSF52540">
    <property type="entry name" value="P-loop containing nucleoside triphosphate hydrolases"/>
    <property type="match status" value="2"/>
</dbReference>
<feature type="region of interest" description="Disordered" evidence="10">
    <location>
        <begin position="141"/>
        <end position="162"/>
    </location>
</feature>
<feature type="domain" description="Helicase ATP-binding" evidence="12">
    <location>
        <begin position="364"/>
        <end position="542"/>
    </location>
</feature>
<evidence type="ECO:0000259" key="13">
    <source>
        <dbReference type="PROSITE" id="PS51194"/>
    </source>
</evidence>
<feature type="region of interest" description="Disordered" evidence="10">
    <location>
        <begin position="1"/>
        <end position="57"/>
    </location>
</feature>
<comment type="similarity">
    <text evidence="1">Belongs to the SNF2/RAD54 helicase family.</text>
</comment>
<dbReference type="InterPro" id="IPR013083">
    <property type="entry name" value="Znf_RING/FYVE/PHD"/>
</dbReference>
<feature type="domain" description="RING-type" evidence="11">
    <location>
        <begin position="705"/>
        <end position="748"/>
    </location>
</feature>
<evidence type="ECO:0000313" key="14">
    <source>
        <dbReference type="EMBL" id="KNG81115.1"/>
    </source>
</evidence>
<dbReference type="Gene3D" id="3.40.50.10810">
    <property type="entry name" value="Tandem AAA-ATPase domain"/>
    <property type="match status" value="1"/>
</dbReference>
<dbReference type="Pfam" id="PF00097">
    <property type="entry name" value="zf-C3HC4"/>
    <property type="match status" value="1"/>
</dbReference>
<feature type="compositionally biased region" description="Polar residues" evidence="10">
    <location>
        <begin position="152"/>
        <end position="162"/>
    </location>
</feature>
<dbReference type="SUPFAM" id="SSF57850">
    <property type="entry name" value="RING/U-box"/>
    <property type="match status" value="1"/>
</dbReference>
<keyword evidence="7" id="KW-0862">Zinc</keyword>
<dbReference type="PROSITE" id="PS50089">
    <property type="entry name" value="ZF_RING_2"/>
    <property type="match status" value="1"/>
</dbReference>
<dbReference type="InterPro" id="IPR038718">
    <property type="entry name" value="SNF2-like_sf"/>
</dbReference>
<dbReference type="InterPro" id="IPR018957">
    <property type="entry name" value="Znf_C3HC4_RING-type"/>
</dbReference>
<feature type="compositionally biased region" description="Low complexity" evidence="10">
    <location>
        <begin position="230"/>
        <end position="243"/>
    </location>
</feature>
<feature type="compositionally biased region" description="Acidic residues" evidence="10">
    <location>
        <begin position="244"/>
        <end position="253"/>
    </location>
</feature>
<dbReference type="PROSITE" id="PS00518">
    <property type="entry name" value="ZF_RING_1"/>
    <property type="match status" value="1"/>
</dbReference>
<dbReference type="InterPro" id="IPR050628">
    <property type="entry name" value="SNF2_RAD54_helicase_TF"/>
</dbReference>
<dbReference type="AlphaFoldDB" id="A0A0L1IP59"/>
<dbReference type="Gene3D" id="3.30.40.10">
    <property type="entry name" value="Zinc/RING finger domain, C3HC4 (zinc finger)"/>
    <property type="match status" value="1"/>
</dbReference>
<organism evidence="14 15">
    <name type="scientific">Aspergillus nomiae NRRL (strain ATCC 15546 / NRRL 13137 / CBS 260.88 / M93)</name>
    <dbReference type="NCBI Taxonomy" id="1509407"/>
    <lineage>
        <taxon>Eukaryota</taxon>
        <taxon>Fungi</taxon>
        <taxon>Dikarya</taxon>
        <taxon>Ascomycota</taxon>
        <taxon>Pezizomycotina</taxon>
        <taxon>Eurotiomycetes</taxon>
        <taxon>Eurotiomycetidae</taxon>
        <taxon>Eurotiales</taxon>
        <taxon>Aspergillaceae</taxon>
        <taxon>Aspergillus</taxon>
        <taxon>Aspergillus subgen. Circumdati</taxon>
    </lineage>
</organism>
<evidence type="ECO:0000256" key="6">
    <source>
        <dbReference type="ARBA" id="ARBA00022806"/>
    </source>
</evidence>
<feature type="region of interest" description="Disordered" evidence="10">
    <location>
        <begin position="174"/>
        <end position="193"/>
    </location>
</feature>
<dbReference type="OrthoDB" id="448448at2759"/>
<keyword evidence="5" id="KW-0378">Hydrolase</keyword>
<gene>
    <name evidence="14" type="ORF">ANOM_010382</name>
</gene>
<feature type="region of interest" description="Disordered" evidence="10">
    <location>
        <begin position="215"/>
        <end position="291"/>
    </location>
</feature>
<reference evidence="14 15" key="1">
    <citation type="submission" date="2014-06" db="EMBL/GenBank/DDBJ databases">
        <title>The Genome of the Aflatoxigenic Filamentous Fungus Aspergillus nomius.</title>
        <authorList>
            <person name="Moore M.G."/>
            <person name="Shannon B.M."/>
            <person name="Brian M.M."/>
        </authorList>
    </citation>
    <scope>NUCLEOTIDE SEQUENCE [LARGE SCALE GENOMIC DNA]</scope>
    <source>
        <strain evidence="14 15">NRRL 13137</strain>
    </source>
</reference>
<dbReference type="InterPro" id="IPR001841">
    <property type="entry name" value="Znf_RING"/>
</dbReference>
<dbReference type="GO" id="GO:0005524">
    <property type="term" value="F:ATP binding"/>
    <property type="evidence" value="ECO:0007669"/>
    <property type="project" value="UniProtKB-KW"/>
</dbReference>
<dbReference type="PROSITE" id="PS51192">
    <property type="entry name" value="HELICASE_ATP_BIND_1"/>
    <property type="match status" value="1"/>
</dbReference>
<dbReference type="SMART" id="SM00490">
    <property type="entry name" value="HELICc"/>
    <property type="match status" value="1"/>
</dbReference>
<dbReference type="InterPro" id="IPR000330">
    <property type="entry name" value="SNF2_N"/>
</dbReference>
<evidence type="ECO:0000256" key="5">
    <source>
        <dbReference type="ARBA" id="ARBA00022801"/>
    </source>
</evidence>
<dbReference type="CDD" id="cd18793">
    <property type="entry name" value="SF2_C_SNF"/>
    <property type="match status" value="1"/>
</dbReference>
<sequence length="958" mass="108459">MGKETTIKVGPQTASSTDNSAPPRRTSSRLARSSVSDARKSDTTVTEEECGLHNPSTLRSFRSSRLAAVEVAIPLKKQSPTCSTSSSDLVEDISGDGINAYSTPSSSVAVTPAEMNMTKPRKRVSASARARELRSSIKSLNTQKGSKRDFATITSDDPTAESSDTALAQALQLREYQDSSSKRRKARGGVRLAVEDSTGNDSVLMGLSYDEENGTVDIRKRRPTRKTRNSVQSVVSDSESSIIMEDESGDEQEYCSGSDSMSDVDDDSVSQRTRNSAGSRAGARTRARASMVSLPTEPLVRRPGMSYRALKERKKLERQHPYIMKMWDELRNSPPIIPVAAEQPPGISRNLKLFQLEGLNWMMRQERSQYKGGLLGDEMGMGKTIQAVSLLMSDYPVGQPSLVVVPPVALMQWQSEIKEYTNGQLKVLIYHNSNSKVKSLSENDLLAYDVIMISYSGLESVHRKEWKGWNRSDGIVKEDSIIHSIHYHRLILDEAHSIKQRTTSVARACFALKAKYKWCLSGTPVQNRIGEFFSLLRFLEIRPFACYFCKQCKCQELHWSQDAGKRCTHCKHSGFSHVSIFNQEILNPITERNNPEARKEALSKLRLITDRIMLRRIKRDHTASMELPPKRVVLHNEFFGEIERDFSRSIMTNSTRQFDTYVSRGVMLNNYANIFGLIMQMRQVANHPDLILKKHAESGQNILVCSICDEPAEEAIRSRCRHEFCRRCAKDYVQSFDAGSVVDCPRCHIPLSVDFEQPDIEQEEEHIKKNSIINRIRMENWTSSTKIEMLVYELFKLRSKKQTHKSIVFSQFTSMLQLVEWRLRRAGFNTVMLDGTMTPAQRQKSIDFFMNNVDVEVFLVSLKAGGVALNLTEASRVFIVDPWWNPAAEWQSADRCHRIGQRRPCVITRLCIEDSVESRIVLLQEKKANLINGTINKDQGEALEKLTPEDMQFLFRGS</sequence>
<dbReference type="GO" id="GO:0005634">
    <property type="term" value="C:nucleus"/>
    <property type="evidence" value="ECO:0007669"/>
    <property type="project" value="TreeGrafter"/>
</dbReference>
<evidence type="ECO:0000256" key="8">
    <source>
        <dbReference type="ARBA" id="ARBA00022840"/>
    </source>
</evidence>
<dbReference type="GO" id="GO:0016787">
    <property type="term" value="F:hydrolase activity"/>
    <property type="evidence" value="ECO:0007669"/>
    <property type="project" value="UniProtKB-KW"/>
</dbReference>
<dbReference type="EMBL" id="JNOM01000493">
    <property type="protein sequence ID" value="KNG81115.1"/>
    <property type="molecule type" value="Genomic_DNA"/>
</dbReference>
<feature type="domain" description="Helicase C-terminal" evidence="13">
    <location>
        <begin position="786"/>
        <end position="947"/>
    </location>
</feature>
<dbReference type="GO" id="GO:0008270">
    <property type="term" value="F:zinc ion binding"/>
    <property type="evidence" value="ECO:0007669"/>
    <property type="project" value="UniProtKB-KW"/>
</dbReference>
<comment type="caution">
    <text evidence="14">The sequence shown here is derived from an EMBL/GenBank/DDBJ whole genome shotgun (WGS) entry which is preliminary data.</text>
</comment>
<keyword evidence="2" id="KW-0479">Metal-binding</keyword>
<feature type="compositionally biased region" description="Basic residues" evidence="10">
    <location>
        <begin position="219"/>
        <end position="228"/>
    </location>
</feature>
<dbReference type="InterPro" id="IPR001650">
    <property type="entry name" value="Helicase_C-like"/>
</dbReference>
<dbReference type="Pfam" id="PF00176">
    <property type="entry name" value="SNF2-rel_dom"/>
    <property type="match status" value="2"/>
</dbReference>
<dbReference type="PANTHER" id="PTHR45626">
    <property type="entry name" value="TRANSCRIPTION TERMINATION FACTOR 2-RELATED"/>
    <property type="match status" value="1"/>
</dbReference>
<dbReference type="InterPro" id="IPR049730">
    <property type="entry name" value="SNF2/RAD54-like_C"/>
</dbReference>
<keyword evidence="6" id="KW-0347">Helicase</keyword>
<keyword evidence="15" id="KW-1185">Reference proteome</keyword>
<dbReference type="GeneID" id="26812186"/>
<dbReference type="Gene3D" id="3.40.50.300">
    <property type="entry name" value="P-loop containing nucleotide triphosphate hydrolases"/>
    <property type="match status" value="1"/>
</dbReference>
<name>A0A0L1IP59_ASPN3</name>
<dbReference type="RefSeq" id="XP_015402038.1">
    <property type="nucleotide sequence ID" value="XM_015555638.1"/>
</dbReference>
<feature type="compositionally biased region" description="Low complexity" evidence="10">
    <location>
        <begin position="270"/>
        <end position="290"/>
    </location>
</feature>
<evidence type="ECO:0000313" key="15">
    <source>
        <dbReference type="Proteomes" id="UP000037505"/>
    </source>
</evidence>
<evidence type="ECO:0000259" key="12">
    <source>
        <dbReference type="PROSITE" id="PS51192"/>
    </source>
</evidence>
<evidence type="ECO:0000259" key="11">
    <source>
        <dbReference type="PROSITE" id="PS50089"/>
    </source>
</evidence>
<dbReference type="PROSITE" id="PS51194">
    <property type="entry name" value="HELICASE_CTER"/>
    <property type="match status" value="1"/>
</dbReference>
<dbReference type="InterPro" id="IPR014001">
    <property type="entry name" value="Helicase_ATP-bd"/>
</dbReference>
<evidence type="ECO:0000256" key="2">
    <source>
        <dbReference type="ARBA" id="ARBA00022723"/>
    </source>
</evidence>
<dbReference type="GO" id="GO:0006289">
    <property type="term" value="P:nucleotide-excision repair"/>
    <property type="evidence" value="ECO:0007669"/>
    <property type="project" value="TreeGrafter"/>
</dbReference>
<evidence type="ECO:0000256" key="9">
    <source>
        <dbReference type="PROSITE-ProRule" id="PRU00175"/>
    </source>
</evidence>
<protein>
    <submittedName>
        <fullName evidence="14">DNA excision repair protein Rad16</fullName>
    </submittedName>
</protein>
<dbReference type="SMART" id="SM00487">
    <property type="entry name" value="DEXDc"/>
    <property type="match status" value="1"/>
</dbReference>
<evidence type="ECO:0000256" key="10">
    <source>
        <dbReference type="SAM" id="MobiDB-lite"/>
    </source>
</evidence>